<reference evidence="1 2" key="1">
    <citation type="submission" date="2019-02" db="EMBL/GenBank/DDBJ databases">
        <title>Prokaryotic population dynamics and viral predation in marine succession experiment using metagenomics: the confinement effect.</title>
        <authorList>
            <person name="Haro-Moreno J.M."/>
            <person name="Rodriguez-Valera F."/>
            <person name="Lopez-Perez M."/>
        </authorList>
    </citation>
    <scope>NUCLEOTIDE SEQUENCE [LARGE SCALE GENOMIC DNA]</scope>
    <source>
        <strain evidence="1">MED-G159</strain>
    </source>
</reference>
<accession>A0A520MZ67</accession>
<evidence type="ECO:0000313" key="1">
    <source>
        <dbReference type="EMBL" id="RZO26466.1"/>
    </source>
</evidence>
<dbReference type="PANTHER" id="PTHR37953:SF1">
    <property type="entry name" value="UPF0127 PROTEIN MJ1496"/>
    <property type="match status" value="1"/>
</dbReference>
<gene>
    <name evidence="1" type="ORF">EVA92_02915</name>
</gene>
<proteinExistence type="predicted"/>
<organism evidence="1 2">
    <name type="scientific">SAR86 cluster bacterium</name>
    <dbReference type="NCBI Taxonomy" id="2030880"/>
    <lineage>
        <taxon>Bacteria</taxon>
        <taxon>Pseudomonadati</taxon>
        <taxon>Pseudomonadota</taxon>
        <taxon>Gammaproteobacteria</taxon>
        <taxon>SAR86 cluster</taxon>
    </lineage>
</organism>
<protein>
    <submittedName>
        <fullName evidence="1">DUF192 domain-containing protein</fullName>
    </submittedName>
</protein>
<dbReference type="Pfam" id="PF02643">
    <property type="entry name" value="DUF192"/>
    <property type="match status" value="1"/>
</dbReference>
<comment type="caution">
    <text evidence="1">The sequence shown here is derived from an EMBL/GenBank/DDBJ whole genome shotgun (WGS) entry which is preliminary data.</text>
</comment>
<dbReference type="EMBL" id="SHBE01000004">
    <property type="protein sequence ID" value="RZO26466.1"/>
    <property type="molecule type" value="Genomic_DNA"/>
</dbReference>
<sequence length="134" mass="15589">MKKLLVLLVNIFLSYILFSKNVVINGTILNIEIAESSSERAKGLMNRDFLEEDSGMLFIWPEVSQKCMWMKNTKIPLSIAFVDQNFLVREIKNLRPMNTDSICSNSKSIKYALEVNEGWFKKNNIKVFHRLEIN</sequence>
<evidence type="ECO:0000313" key="2">
    <source>
        <dbReference type="Proteomes" id="UP000315825"/>
    </source>
</evidence>
<dbReference type="AlphaFoldDB" id="A0A520MZ67"/>
<name>A0A520MZ67_9GAMM</name>
<dbReference type="Gene3D" id="2.60.120.1140">
    <property type="entry name" value="Protein of unknown function DUF192"/>
    <property type="match status" value="1"/>
</dbReference>
<dbReference type="PANTHER" id="PTHR37953">
    <property type="entry name" value="UPF0127 PROTEIN MJ1496"/>
    <property type="match status" value="1"/>
</dbReference>
<dbReference type="InterPro" id="IPR038695">
    <property type="entry name" value="Saro_0823-like_sf"/>
</dbReference>
<dbReference type="InterPro" id="IPR003795">
    <property type="entry name" value="DUF192"/>
</dbReference>
<dbReference type="Proteomes" id="UP000315825">
    <property type="component" value="Unassembled WGS sequence"/>
</dbReference>